<reference evidence="1 2" key="1">
    <citation type="submission" date="2024-07" db="EMBL/GenBank/DDBJ databases">
        <title>Section-level genome sequencing and comparative genomics of Aspergillus sections Usti and Cavernicolus.</title>
        <authorList>
            <consortium name="Lawrence Berkeley National Laboratory"/>
            <person name="Nybo J.L."/>
            <person name="Vesth T.C."/>
            <person name="Theobald S."/>
            <person name="Frisvad J.C."/>
            <person name="Larsen T.O."/>
            <person name="Kjaerboelling I."/>
            <person name="Rothschild-Mancinelli K."/>
            <person name="Lyhne E.K."/>
            <person name="Kogle M.E."/>
            <person name="Barry K."/>
            <person name="Clum A."/>
            <person name="Na H."/>
            <person name="Ledsgaard L."/>
            <person name="Lin J."/>
            <person name="Lipzen A."/>
            <person name="Kuo A."/>
            <person name="Riley R."/>
            <person name="Mondo S."/>
            <person name="LaButti K."/>
            <person name="Haridas S."/>
            <person name="Pangalinan J."/>
            <person name="Salamov A.A."/>
            <person name="Simmons B.A."/>
            <person name="Magnuson J.K."/>
            <person name="Chen J."/>
            <person name="Drula E."/>
            <person name="Henrissat B."/>
            <person name="Wiebenga A."/>
            <person name="Lubbers R.J."/>
            <person name="Gomes A.C."/>
            <person name="Makela M.R."/>
            <person name="Stajich J."/>
            <person name="Grigoriev I.V."/>
            <person name="Mortensen U.H."/>
            <person name="De vries R.P."/>
            <person name="Baker S.E."/>
            <person name="Andersen M.R."/>
        </authorList>
    </citation>
    <scope>NUCLEOTIDE SEQUENCE [LARGE SCALE GENOMIC DNA]</scope>
    <source>
        <strain evidence="1 2">CBS 600.67</strain>
    </source>
</reference>
<protein>
    <recommendedName>
        <fullName evidence="3">Concanavalin A-like lectin/glucanase domain-containing protein</fullName>
    </recommendedName>
</protein>
<evidence type="ECO:0000313" key="2">
    <source>
        <dbReference type="Proteomes" id="UP001610335"/>
    </source>
</evidence>
<comment type="caution">
    <text evidence="1">The sequence shown here is derived from an EMBL/GenBank/DDBJ whole genome shotgun (WGS) entry which is preliminary data.</text>
</comment>
<dbReference type="Pfam" id="PF17186">
    <property type="entry name" value="Lipocalin_9"/>
    <property type="match status" value="1"/>
</dbReference>
<dbReference type="SUPFAM" id="SSF159245">
    <property type="entry name" value="AttH-like"/>
    <property type="match status" value="1"/>
</dbReference>
<dbReference type="PANTHER" id="PTHR40617:SF1">
    <property type="entry name" value="ATTH DOMAIN-CONTAINING PROTEIN-RELATED"/>
    <property type="match status" value="1"/>
</dbReference>
<dbReference type="PANTHER" id="PTHR40617">
    <property type="entry name" value="TERPENE CYCLASE ASQC"/>
    <property type="match status" value="1"/>
</dbReference>
<evidence type="ECO:0000313" key="1">
    <source>
        <dbReference type="EMBL" id="KAL2816626.1"/>
    </source>
</evidence>
<name>A0ABR4HMI4_9EURO</name>
<accession>A0ABR4HMI4</accession>
<dbReference type="InterPro" id="IPR053112">
    <property type="entry name" value="Fungal_Dehydratase/Hydratase"/>
</dbReference>
<dbReference type="InterPro" id="IPR023374">
    <property type="entry name" value="AttH-like_dom_sf"/>
</dbReference>
<organism evidence="1 2">
    <name type="scientific">Aspergillus cavernicola</name>
    <dbReference type="NCBI Taxonomy" id="176166"/>
    <lineage>
        <taxon>Eukaryota</taxon>
        <taxon>Fungi</taxon>
        <taxon>Dikarya</taxon>
        <taxon>Ascomycota</taxon>
        <taxon>Pezizomycotina</taxon>
        <taxon>Eurotiomycetes</taxon>
        <taxon>Eurotiomycetidae</taxon>
        <taxon>Eurotiales</taxon>
        <taxon>Aspergillaceae</taxon>
        <taxon>Aspergillus</taxon>
        <taxon>Aspergillus subgen. Nidulantes</taxon>
    </lineage>
</organism>
<evidence type="ECO:0008006" key="3">
    <source>
        <dbReference type="Google" id="ProtNLM"/>
    </source>
</evidence>
<dbReference type="EMBL" id="JBFXLS010000099">
    <property type="protein sequence ID" value="KAL2816626.1"/>
    <property type="molecule type" value="Genomic_DNA"/>
</dbReference>
<gene>
    <name evidence="1" type="ORF">BDW59DRAFT_153110</name>
</gene>
<proteinExistence type="predicted"/>
<sequence>MKVQSSHKNVTFDFTFRATAKPLINRCTGALMLGASESKQWALPASRIDGFLIVNGQHITADPARSLTWYDRQWGTGGFTNWTWFGLHIPQTGYIFRNTNGSQRVCNVIWTPDLSRTWYSSAANQTYPLAWTAQIPDYDATFKIASVTKNQLNLGSSGTDTPAYNGFVTFSGQFEETKIEGFGIVEVWCTCKMPEGEEPQTNNKTILEPQLQVLCWIAIIFSTAT</sequence>
<dbReference type="Proteomes" id="UP001610335">
    <property type="component" value="Unassembled WGS sequence"/>
</dbReference>
<dbReference type="Gene3D" id="2.40.370.10">
    <property type="entry name" value="AttH-like domain"/>
    <property type="match status" value="2"/>
</dbReference>
<keyword evidence="2" id="KW-1185">Reference proteome</keyword>